<organism evidence="1 2">
    <name type="scientific">Escherichia coli</name>
    <dbReference type="NCBI Taxonomy" id="562"/>
    <lineage>
        <taxon>Bacteria</taxon>
        <taxon>Pseudomonadati</taxon>
        <taxon>Pseudomonadota</taxon>
        <taxon>Gammaproteobacteria</taxon>
        <taxon>Enterobacterales</taxon>
        <taxon>Enterobacteriaceae</taxon>
        <taxon>Escherichia</taxon>
    </lineage>
</organism>
<reference evidence="1 2" key="1">
    <citation type="submission" date="2019-04" db="EMBL/GenBank/DDBJ databases">
        <authorList>
            <consortium name="NARMS: The National Antimicrobial Resistance Monitoring System"/>
        </authorList>
    </citation>
    <scope>NUCLEOTIDE SEQUENCE [LARGE SCALE GENOMIC DNA]</scope>
    <source>
        <strain evidence="1 2">FSIS11919500</strain>
    </source>
</reference>
<dbReference type="AlphaFoldDB" id="A0A0L1BMH1"/>
<sequence length="142" mass="16046">MNTNHQQLPSGIDYFAAFSLPEGENTLINMSEEFWRMACNTTNETYNRHKLYRLQWLGDWLAVQQGLKNINKNVAPLNILHSYLIIRDNRSAADVAAMTATEMEQALAAELEAYASTPGAQDVLRNAERRLDKLDDPFTGKG</sequence>
<evidence type="ECO:0000313" key="1">
    <source>
        <dbReference type="EMBL" id="EFC2249404.1"/>
    </source>
</evidence>
<comment type="caution">
    <text evidence="1">The sequence shown here is derived from an EMBL/GenBank/DDBJ whole genome shotgun (WGS) entry which is preliminary data.</text>
</comment>
<accession>A0A0L1BMH1</accession>
<evidence type="ECO:0000313" key="2">
    <source>
        <dbReference type="Proteomes" id="UP000531916"/>
    </source>
</evidence>
<dbReference type="RefSeq" id="WP_047655902.1">
    <property type="nucleotide sequence ID" value="NZ_BFWG01000049.1"/>
</dbReference>
<protein>
    <submittedName>
        <fullName evidence="1">Uncharacterized protein</fullName>
    </submittedName>
</protein>
<dbReference type="Proteomes" id="UP000531916">
    <property type="component" value="Unassembled WGS sequence"/>
</dbReference>
<gene>
    <name evidence="1" type="ORF">E5H86_27375</name>
</gene>
<dbReference type="EMBL" id="AASEPP010000095">
    <property type="protein sequence ID" value="EFC2249404.1"/>
    <property type="molecule type" value="Genomic_DNA"/>
</dbReference>
<name>A0A0L1BMH1_ECOLX</name>
<proteinExistence type="predicted"/>